<reference evidence="1" key="1">
    <citation type="submission" date="2018-11" db="EMBL/GenBank/DDBJ databases">
        <title>The sequence and de novo assembly of Larimichthys crocea genome using PacBio and Hi-C technologies.</title>
        <authorList>
            <person name="Xu P."/>
            <person name="Chen B."/>
            <person name="Zhou Z."/>
            <person name="Ke Q."/>
            <person name="Wu Y."/>
            <person name="Bai H."/>
            <person name="Pu F."/>
        </authorList>
    </citation>
    <scope>NUCLEOTIDE SEQUENCE</scope>
    <source>
        <tissue evidence="1">Muscle</tissue>
    </source>
</reference>
<dbReference type="EMBL" id="CM011678">
    <property type="protein sequence ID" value="TMS18843.1"/>
    <property type="molecule type" value="Genomic_DNA"/>
</dbReference>
<proteinExistence type="predicted"/>
<comment type="caution">
    <text evidence="1">The sequence shown here is derived from an EMBL/GenBank/DDBJ whole genome shotgun (WGS) entry which is preliminary data.</text>
</comment>
<keyword evidence="2" id="KW-1185">Reference proteome</keyword>
<organism evidence="1 2">
    <name type="scientific">Larimichthys crocea</name>
    <name type="common">Large yellow croaker</name>
    <name type="synonym">Pseudosciaena crocea</name>
    <dbReference type="NCBI Taxonomy" id="215358"/>
    <lineage>
        <taxon>Eukaryota</taxon>
        <taxon>Metazoa</taxon>
        <taxon>Chordata</taxon>
        <taxon>Craniata</taxon>
        <taxon>Vertebrata</taxon>
        <taxon>Euteleostomi</taxon>
        <taxon>Actinopterygii</taxon>
        <taxon>Neopterygii</taxon>
        <taxon>Teleostei</taxon>
        <taxon>Neoteleostei</taxon>
        <taxon>Acanthomorphata</taxon>
        <taxon>Eupercaria</taxon>
        <taxon>Sciaenidae</taxon>
        <taxon>Larimichthys</taxon>
    </lineage>
</organism>
<protein>
    <submittedName>
        <fullName evidence="1">Uncharacterized protein</fullName>
    </submittedName>
</protein>
<gene>
    <name evidence="1" type="ORF">E3U43_003164</name>
</gene>
<accession>A0ACD3RHL9</accession>
<sequence>MRRIREPSYWWILSLMFLTLPKHKDCHPVASGGQPHHAGDRHHGSTGVMRERRAAGDPYWSYSGQIDVLDRQVCCVNLINLISGVTWRWCALWQHIRTTWRLGSNVMDVDTLGLPGFEY</sequence>
<name>A0ACD3RHL9_LARCR</name>
<dbReference type="Proteomes" id="UP000793456">
    <property type="component" value="Chromosome V"/>
</dbReference>
<evidence type="ECO:0000313" key="1">
    <source>
        <dbReference type="EMBL" id="TMS18843.1"/>
    </source>
</evidence>
<evidence type="ECO:0000313" key="2">
    <source>
        <dbReference type="Proteomes" id="UP000793456"/>
    </source>
</evidence>